<proteinExistence type="predicted"/>
<organism evidence="1">
    <name type="scientific">Podoviridae sp. ctxJ29</name>
    <dbReference type="NCBI Taxonomy" id="2827754"/>
    <lineage>
        <taxon>Viruses</taxon>
        <taxon>Duplodnaviria</taxon>
        <taxon>Heunggongvirae</taxon>
        <taxon>Uroviricota</taxon>
        <taxon>Caudoviricetes</taxon>
    </lineage>
</organism>
<protein>
    <recommendedName>
        <fullName evidence="2">DUF3795 domain-containing protein</fullName>
    </recommendedName>
</protein>
<evidence type="ECO:0008006" key="2">
    <source>
        <dbReference type="Google" id="ProtNLM"/>
    </source>
</evidence>
<name>A0A8S5S883_9CAUD</name>
<reference evidence="1" key="1">
    <citation type="journal article" date="2021" name="Proc. Natl. Acad. Sci. U.S.A.">
        <title>A Catalog of Tens of Thousands of Viruses from Human Metagenomes Reveals Hidden Associations with Chronic Diseases.</title>
        <authorList>
            <person name="Tisza M.J."/>
            <person name="Buck C.B."/>
        </authorList>
    </citation>
    <scope>NUCLEOTIDE SEQUENCE</scope>
    <source>
        <strain evidence="1">CtxJ29</strain>
    </source>
</reference>
<accession>A0A8S5S883</accession>
<dbReference type="EMBL" id="BK032546">
    <property type="protein sequence ID" value="DAF46906.1"/>
    <property type="molecule type" value="Genomic_DNA"/>
</dbReference>
<sequence>MEAKLLGKCSFYCGVCPTYLAGNCNGCAEEHEKCDCFSHDCVIDKGLDFGGQCIVVFLR</sequence>
<evidence type="ECO:0000313" key="1">
    <source>
        <dbReference type="EMBL" id="DAF46906.1"/>
    </source>
</evidence>